<accession>A0A1T0CGN7</accession>
<keyword evidence="3" id="KW-0378">Hydrolase</keyword>
<dbReference type="GO" id="GO:0006260">
    <property type="term" value="P:DNA replication"/>
    <property type="evidence" value="ECO:0007669"/>
    <property type="project" value="InterPro"/>
</dbReference>
<dbReference type="InterPro" id="IPR022688">
    <property type="entry name" value="G2P_C"/>
</dbReference>
<dbReference type="Pfam" id="PF05144">
    <property type="entry name" value="Phage_CRI"/>
    <property type="match status" value="1"/>
</dbReference>
<evidence type="ECO:0000313" key="3">
    <source>
        <dbReference type="EMBL" id="OOS21522.1"/>
    </source>
</evidence>
<protein>
    <submittedName>
        <fullName evidence="3">Alpha/beta hydrolase</fullName>
    </submittedName>
</protein>
<keyword evidence="4" id="KW-1185">Reference proteome</keyword>
<proteinExistence type="predicted"/>
<sequence>MIDWITAEVRCNNKLDTGCLAKINPMGEVDWVSQSWLPVTGSYESNIMIKPLTDTRIVISGNPAKFLQGHNLFGTNDLVYLFNKAFGVIHELLADDGLTPTASQLDDIENGNYHLTRVDINETWHLKDGNEVRAWIRSAGEKMNMPYRGKGVFSGDTLYWGKGSKYWFMKCYHKGGEILRKKSNFPDDLKIPEMLEYADKSLRLELVLCSKFLRSTTLNNADLWNEKTAKMLLLEYIKKLEMSDNFMISDDVLASLPNKLKTYYLLWLHGEDVRKHVSKPTFYRIRKQLKEYGIDIALLRDKEHQESNVIPLIKVLEAEPVGIPAWAYEKGLVA</sequence>
<dbReference type="EMBL" id="MUYU01000030">
    <property type="protein sequence ID" value="OOS21522.1"/>
    <property type="molecule type" value="Genomic_DNA"/>
</dbReference>
<dbReference type="OrthoDB" id="8479364at2"/>
<comment type="caution">
    <text evidence="3">The sequence shown here is derived from an EMBL/GenBank/DDBJ whole genome shotgun (WGS) entry which is preliminary data.</text>
</comment>
<evidence type="ECO:0000313" key="4">
    <source>
        <dbReference type="Proteomes" id="UP000189800"/>
    </source>
</evidence>
<organism evidence="3 4">
    <name type="scientific">Moraxella pluranimalium</name>
    <dbReference type="NCBI Taxonomy" id="470453"/>
    <lineage>
        <taxon>Bacteria</taxon>
        <taxon>Pseudomonadati</taxon>
        <taxon>Pseudomonadota</taxon>
        <taxon>Gammaproteobacteria</taxon>
        <taxon>Moraxellales</taxon>
        <taxon>Moraxellaceae</taxon>
        <taxon>Moraxella</taxon>
    </lineage>
</organism>
<evidence type="ECO:0000259" key="2">
    <source>
        <dbReference type="Pfam" id="PF05155"/>
    </source>
</evidence>
<dbReference type="RefSeq" id="WP_078254929.1">
    <property type="nucleotide sequence ID" value="NZ_MUYU01000030.1"/>
</dbReference>
<dbReference type="Proteomes" id="UP000189800">
    <property type="component" value="Unassembled WGS sequence"/>
</dbReference>
<evidence type="ECO:0000259" key="1">
    <source>
        <dbReference type="Pfam" id="PF05144"/>
    </source>
</evidence>
<dbReference type="Pfam" id="PF05155">
    <property type="entry name" value="G2P_X_C"/>
    <property type="match status" value="1"/>
</dbReference>
<gene>
    <name evidence="3" type="ORF">B0680_09890</name>
</gene>
<feature type="domain" description="Replication-associated protein G2P C-terminal" evidence="2">
    <location>
        <begin position="255"/>
        <end position="332"/>
    </location>
</feature>
<dbReference type="InterPro" id="IPR006516">
    <property type="entry name" value="G2P"/>
</dbReference>
<feature type="domain" description="Replication-associated protein G2P N-terminal" evidence="1">
    <location>
        <begin position="1"/>
        <end position="226"/>
    </location>
</feature>
<dbReference type="InterPro" id="IPR022686">
    <property type="entry name" value="G2P_N"/>
</dbReference>
<reference evidence="3 4" key="1">
    <citation type="submission" date="2017-02" db="EMBL/GenBank/DDBJ databases">
        <title>Draft genome sequence of Moraxella pluranimalium CCUG 54913T type strain.</title>
        <authorList>
            <person name="Salva-Serra F."/>
            <person name="Engstrom-Jakobsson H."/>
            <person name="Thorell K."/>
            <person name="Jaen-Luchoro D."/>
            <person name="Gonzales-Siles L."/>
            <person name="Karlsson R."/>
            <person name="Yazdan S."/>
            <person name="Boulund F."/>
            <person name="Johnning A."/>
            <person name="Engstrand L."/>
            <person name="Kristiansson E."/>
            <person name="Moore E."/>
        </authorList>
    </citation>
    <scope>NUCLEOTIDE SEQUENCE [LARGE SCALE GENOMIC DNA]</scope>
    <source>
        <strain evidence="3 4">CCUG 54913</strain>
    </source>
</reference>
<dbReference type="AlphaFoldDB" id="A0A1T0CGN7"/>
<name>A0A1T0CGN7_9GAMM</name>
<dbReference type="NCBIfam" id="TIGR01629">
    <property type="entry name" value="rep_II_X"/>
    <property type="match status" value="1"/>
</dbReference>
<dbReference type="GO" id="GO:0016787">
    <property type="term" value="F:hydrolase activity"/>
    <property type="evidence" value="ECO:0007669"/>
    <property type="project" value="UniProtKB-KW"/>
</dbReference>